<keyword evidence="1" id="KW-0812">Transmembrane</keyword>
<reference evidence="2 3" key="1">
    <citation type="journal article" date="2020" name="J. Phycol.">
        <title>Comparative genome analysis reveals Cyanidiococcus gen. nov., a new extremophilic red algal genus sister to Cyanidioschyzon (Cyanidioschyzonaceae, Rhodophyta).</title>
        <authorList>
            <person name="Liu S.-L."/>
            <person name="Chiang Y.-R."/>
            <person name="Yoon H.S."/>
            <person name="Fu H.-Y."/>
        </authorList>
    </citation>
    <scope>NUCLEOTIDE SEQUENCE [LARGE SCALE GENOMIC DNA]</scope>
    <source>
        <strain evidence="2 3">THAL066</strain>
    </source>
</reference>
<evidence type="ECO:0000313" key="3">
    <source>
        <dbReference type="Proteomes" id="UP000530660"/>
    </source>
</evidence>
<accession>A0A7J7INT1</accession>
<dbReference type="SUPFAM" id="SSF52087">
    <property type="entry name" value="CRAL/TRIO domain"/>
    <property type="match status" value="1"/>
</dbReference>
<dbReference type="GO" id="GO:0008526">
    <property type="term" value="F:phosphatidylinositol transfer activity"/>
    <property type="evidence" value="ECO:0007669"/>
    <property type="project" value="TreeGrafter"/>
</dbReference>
<name>A0A7J7INT1_9RHOD</name>
<evidence type="ECO:0000256" key="1">
    <source>
        <dbReference type="SAM" id="Phobius"/>
    </source>
</evidence>
<dbReference type="Proteomes" id="UP000530660">
    <property type="component" value="Unassembled WGS sequence"/>
</dbReference>
<dbReference type="PANTHER" id="PTHR45824:SF6">
    <property type="entry name" value="F16L1.9 PROTEIN"/>
    <property type="match status" value="1"/>
</dbReference>
<dbReference type="PANTHER" id="PTHR45824">
    <property type="entry name" value="GH16843P"/>
    <property type="match status" value="1"/>
</dbReference>
<dbReference type="Gene3D" id="3.40.525.10">
    <property type="entry name" value="CRAL-TRIO lipid binding domain"/>
    <property type="match status" value="1"/>
</dbReference>
<keyword evidence="1" id="KW-1133">Transmembrane helix</keyword>
<keyword evidence="3" id="KW-1185">Reference proteome</keyword>
<keyword evidence="1" id="KW-0472">Membrane</keyword>
<protein>
    <submittedName>
        <fullName evidence="2">Uncharacterized protein</fullName>
    </submittedName>
</protein>
<dbReference type="AlphaFoldDB" id="A0A7J7INT1"/>
<proteinExistence type="predicted"/>
<dbReference type="EMBL" id="VWRR01000002">
    <property type="protein sequence ID" value="KAF6004802.1"/>
    <property type="molecule type" value="Genomic_DNA"/>
</dbReference>
<dbReference type="InterPro" id="IPR036865">
    <property type="entry name" value="CRAL-TRIO_dom_sf"/>
</dbReference>
<organism evidence="2 3">
    <name type="scientific">Cyanidiococcus yangmingshanensis</name>
    <dbReference type="NCBI Taxonomy" id="2690220"/>
    <lineage>
        <taxon>Eukaryota</taxon>
        <taxon>Rhodophyta</taxon>
        <taxon>Bangiophyceae</taxon>
        <taxon>Cyanidiales</taxon>
        <taxon>Cyanidiaceae</taxon>
        <taxon>Cyanidiococcus</taxon>
    </lineage>
</organism>
<comment type="caution">
    <text evidence="2">The sequence shown here is derived from an EMBL/GenBank/DDBJ whole genome shotgun (WGS) entry which is preliminary data.</text>
</comment>
<dbReference type="InterPro" id="IPR052578">
    <property type="entry name" value="PI_Transfer_CRAL-TRIO"/>
</dbReference>
<evidence type="ECO:0000313" key="2">
    <source>
        <dbReference type="EMBL" id="KAF6004802.1"/>
    </source>
</evidence>
<feature type="transmembrane region" description="Helical" evidence="1">
    <location>
        <begin position="30"/>
        <end position="52"/>
    </location>
</feature>
<sequence length="419" mass="47574">MHCASVRNSVLLGELLWHFSEGRPLWQQRALFLVGFCLAALLTTVCSLLNGFGGTRATRGFQLELAKFIVRVKKRAPVVHDLSRAKTSELFGGSVSPLFFCSCRACSGSNSFQRPCQRYQFEENRILRVRKLLGLQGLHAEAANKSQWCSDFTILRYIESFGDRLDVAAKQLAATIKWRIQESVHELSVPEFAKELETGVISFGGFDSCARPVFIVRFVHGFTLRLLIFMLEVAESILQSDRNAISPPKDIPNTSNVSSMWSRICRSIFGESKKLDINRDILHRNRWVWIVEWGRVSKKCRRQNCMQCVPVDEQNCYEDTVGGVSAAELVQAFRVCNEHYPNRLHTAYVLGAPRPVVSLFGIVAKRSTKRKIHFVRLKDGCDDGELGEYATMWRRPWSGTEFIQLIDRLDGSLSSCKVR</sequence>
<dbReference type="OrthoDB" id="75724at2759"/>
<gene>
    <name evidence="2" type="ORF">F1559_005179</name>
</gene>